<sequence>MTEYARKQNARHQRTHMCASAMRAETGARESSRAPEPALSSDDFTCVTGRYVVSLRPNP</sequence>
<dbReference type="AlphaFoldDB" id="A0A2S5E3D8"/>
<comment type="caution">
    <text evidence="2">The sequence shown here is derived from an EMBL/GenBank/DDBJ whole genome shotgun (WGS) entry which is preliminary data.</text>
</comment>
<gene>
    <name evidence="2" type="ORF">C3743_04570</name>
</gene>
<protein>
    <submittedName>
        <fullName evidence="2">Uncharacterized protein</fullName>
    </submittedName>
</protein>
<proteinExistence type="predicted"/>
<dbReference type="EMBL" id="PQVP01000001">
    <property type="protein sequence ID" value="POZ85816.1"/>
    <property type="molecule type" value="Genomic_DNA"/>
</dbReference>
<evidence type="ECO:0000313" key="3">
    <source>
        <dbReference type="Proteomes" id="UP000238655"/>
    </source>
</evidence>
<evidence type="ECO:0000256" key="1">
    <source>
        <dbReference type="SAM" id="MobiDB-lite"/>
    </source>
</evidence>
<evidence type="ECO:0000313" key="2">
    <source>
        <dbReference type="EMBL" id="POZ85816.1"/>
    </source>
</evidence>
<reference evidence="2 3" key="1">
    <citation type="submission" date="2018-01" db="EMBL/GenBank/DDBJ databases">
        <title>Successful Treatment of Persistent Burkholderia cepacia Bacteremia with Ceftazidime-Avibactam.</title>
        <authorList>
            <person name="Tamma P."/>
            <person name="Fan Y."/>
            <person name="Bergman Y."/>
            <person name="Sick-Samuels A."/>
            <person name="Hsu A."/>
            <person name="Timp W."/>
            <person name="Simner P."/>
        </authorList>
    </citation>
    <scope>NUCLEOTIDE SEQUENCE [LARGE SCALE GENOMIC DNA]</scope>
    <source>
        <strain evidence="2 3">170816</strain>
    </source>
</reference>
<feature type="region of interest" description="Disordered" evidence="1">
    <location>
        <begin position="1"/>
        <end position="42"/>
    </location>
</feature>
<name>A0A2S5E3D8_9BURK</name>
<dbReference type="Proteomes" id="UP000238655">
    <property type="component" value="Chromosome 2"/>
</dbReference>
<organism evidence="2 3">
    <name type="scientific">Burkholderia contaminans</name>
    <dbReference type="NCBI Taxonomy" id="488447"/>
    <lineage>
        <taxon>Bacteria</taxon>
        <taxon>Pseudomonadati</taxon>
        <taxon>Pseudomonadota</taxon>
        <taxon>Betaproteobacteria</taxon>
        <taxon>Burkholderiales</taxon>
        <taxon>Burkholderiaceae</taxon>
        <taxon>Burkholderia</taxon>
        <taxon>Burkholderia cepacia complex</taxon>
    </lineage>
</organism>
<accession>A0A2S5E3D8</accession>